<feature type="coiled-coil region" evidence="4">
    <location>
        <begin position="213"/>
        <end position="258"/>
    </location>
</feature>
<name>A0A7R8WDF0_9CRUS</name>
<evidence type="ECO:0000256" key="3">
    <source>
        <dbReference type="ARBA" id="ARBA00023706"/>
    </source>
</evidence>
<dbReference type="GO" id="GO:0005829">
    <property type="term" value="C:cytosol"/>
    <property type="evidence" value="ECO:0007669"/>
    <property type="project" value="TreeGrafter"/>
</dbReference>
<evidence type="ECO:0000256" key="5">
    <source>
        <dbReference type="SAM" id="MobiDB-lite"/>
    </source>
</evidence>
<dbReference type="Pfam" id="PF00350">
    <property type="entry name" value="Dynamin_N"/>
    <property type="match status" value="1"/>
</dbReference>
<sequence length="455" mass="51383">MYALVRRPHGSRSALLHVYLPPSAAGSAVSSRQIAFLARVIRGALKIRYLLLGGAIGGGYQLNKTYEEWREAVPDMSWMKEYFPDTEKTAALGASLRSFSTKMGDIIGDMQLNVDASWKDRQGERVSGWKDWFTSRWEQARRAAEEGEDDTRQHHHEVEPPEGPIGEDENLGEEGLPLLLGPAVSLPVLPSPSLFTVHAASSSFASPEERTQGESLREKLSSLERELREAQLKHRKEMEKLERENRELRKQMLLRKARDGKQYKELKKSLIDMYSEVLDDLSGYDAAAYNAQDHLPRVVVVGDQSSGKTSVLEMIAQARIFPRSENAMNFCQEFFKVINGTHHKCCHHNINASFPNSKLPTGFLSCGNCKQLFIRMNSLDPACNELKHAYDACFNKWFAEKFLRGVTDDSECSELLKSYRACVRKAIENKGLDLGKIEEDVLGTDKERTKPKTTK</sequence>
<feature type="region of interest" description="Disordered" evidence="5">
    <location>
        <begin position="140"/>
        <end position="174"/>
    </location>
</feature>
<dbReference type="PROSITE" id="PS51808">
    <property type="entry name" value="CHCH"/>
    <property type="match status" value="1"/>
</dbReference>
<keyword evidence="4" id="KW-0175">Coiled coil</keyword>
<feature type="compositionally biased region" description="Basic and acidic residues" evidence="5">
    <location>
        <begin position="140"/>
        <end position="159"/>
    </location>
</feature>
<dbReference type="InterPro" id="IPR007918">
    <property type="entry name" value="MDM35_apoptosis"/>
</dbReference>
<dbReference type="InterPro" id="IPR027417">
    <property type="entry name" value="P-loop_NTPase"/>
</dbReference>
<evidence type="ECO:0000256" key="4">
    <source>
        <dbReference type="SAM" id="Coils"/>
    </source>
</evidence>
<dbReference type="PANTHER" id="PTHR46403:SF1">
    <property type="entry name" value="TP53-REGULATED INHIBITOR OF APOPTOSIS 1"/>
    <property type="match status" value="1"/>
</dbReference>
<dbReference type="InterPro" id="IPR045063">
    <property type="entry name" value="Dynamin_N"/>
</dbReference>
<dbReference type="Pfam" id="PF05254">
    <property type="entry name" value="UPF0203"/>
    <property type="match status" value="1"/>
</dbReference>
<dbReference type="Gene3D" id="3.40.50.300">
    <property type="entry name" value="P-loop containing nucleotide triphosphate hydrolases"/>
    <property type="match status" value="1"/>
</dbReference>
<evidence type="ECO:0000313" key="6">
    <source>
        <dbReference type="EMBL" id="CAD7229590.1"/>
    </source>
</evidence>
<dbReference type="AlphaFoldDB" id="A0A7R8WDF0"/>
<reference evidence="6" key="1">
    <citation type="submission" date="2020-11" db="EMBL/GenBank/DDBJ databases">
        <authorList>
            <person name="Tran Van P."/>
        </authorList>
    </citation>
    <scope>NUCLEOTIDE SEQUENCE</scope>
</reference>
<keyword evidence="2" id="KW-1015">Disulfide bond</keyword>
<dbReference type="GO" id="GO:0005758">
    <property type="term" value="C:mitochondrial intermembrane space"/>
    <property type="evidence" value="ECO:0007669"/>
    <property type="project" value="TreeGrafter"/>
</dbReference>
<evidence type="ECO:0000256" key="1">
    <source>
        <dbReference type="ARBA" id="ARBA00006196"/>
    </source>
</evidence>
<comment type="catalytic activity">
    <reaction evidence="3">
        <text>a 1,2-diacyl-sn-glycero-3-phosphate(in) = a 1,2-diacyl-sn-glycero-3-phosphate(out)</text>
        <dbReference type="Rhea" id="RHEA:36435"/>
        <dbReference type="ChEBI" id="CHEBI:58608"/>
    </reaction>
</comment>
<dbReference type="EMBL" id="OB662159">
    <property type="protein sequence ID" value="CAD7229590.1"/>
    <property type="molecule type" value="Genomic_DNA"/>
</dbReference>
<accession>A0A7R8WDF0</accession>
<gene>
    <name evidence="6" type="ORF">CTOB1V02_LOCUS7459</name>
</gene>
<dbReference type="GO" id="GO:1990050">
    <property type="term" value="F:phosphatidic acid transfer activity"/>
    <property type="evidence" value="ECO:0007669"/>
    <property type="project" value="TreeGrafter"/>
</dbReference>
<dbReference type="PANTHER" id="PTHR46403">
    <property type="entry name" value="TP53-REGULATED INHIBITOR OF APOPTOSIS 1"/>
    <property type="match status" value="1"/>
</dbReference>
<organism evidence="6">
    <name type="scientific">Cyprideis torosa</name>
    <dbReference type="NCBI Taxonomy" id="163714"/>
    <lineage>
        <taxon>Eukaryota</taxon>
        <taxon>Metazoa</taxon>
        <taxon>Ecdysozoa</taxon>
        <taxon>Arthropoda</taxon>
        <taxon>Crustacea</taxon>
        <taxon>Oligostraca</taxon>
        <taxon>Ostracoda</taxon>
        <taxon>Podocopa</taxon>
        <taxon>Podocopida</taxon>
        <taxon>Cytherocopina</taxon>
        <taxon>Cytheroidea</taxon>
        <taxon>Cytherideidae</taxon>
        <taxon>Cyprideis</taxon>
    </lineage>
</organism>
<dbReference type="SUPFAM" id="SSF52540">
    <property type="entry name" value="P-loop containing nucleoside triphosphate hydrolases"/>
    <property type="match status" value="1"/>
</dbReference>
<protein>
    <submittedName>
        <fullName evidence="6">Uncharacterized protein</fullName>
    </submittedName>
</protein>
<evidence type="ECO:0000256" key="2">
    <source>
        <dbReference type="ARBA" id="ARBA00023157"/>
    </source>
</evidence>
<proteinExistence type="inferred from homology"/>
<comment type="similarity">
    <text evidence="1">Belongs to the TRIAP1/MDM35 family.</text>
</comment>
<dbReference type="GO" id="GO:0045332">
    <property type="term" value="P:phospholipid translocation"/>
    <property type="evidence" value="ECO:0007669"/>
    <property type="project" value="TreeGrafter"/>
</dbReference>
<dbReference type="OrthoDB" id="19091at2759"/>
<dbReference type="GO" id="GO:0005634">
    <property type="term" value="C:nucleus"/>
    <property type="evidence" value="ECO:0007669"/>
    <property type="project" value="TreeGrafter"/>
</dbReference>